<evidence type="ECO:0000256" key="9">
    <source>
        <dbReference type="ARBA" id="ARBA00023136"/>
    </source>
</evidence>
<dbReference type="SUPFAM" id="SSF52943">
    <property type="entry name" value="ATP synthase (F1-ATPase), gamma subunit"/>
    <property type="match status" value="1"/>
</dbReference>
<keyword evidence="6 12" id="KW-1003">Cell membrane</keyword>
<evidence type="ECO:0000256" key="5">
    <source>
        <dbReference type="ARBA" id="ARBA00022448"/>
    </source>
</evidence>
<proteinExistence type="inferred from homology"/>
<dbReference type="NCBIfam" id="NF004144">
    <property type="entry name" value="PRK05621.1-1"/>
    <property type="match status" value="1"/>
</dbReference>
<dbReference type="OrthoDB" id="9812769at2"/>
<keyword evidence="7 12" id="KW-0375">Hydrogen ion transport</keyword>
<evidence type="ECO:0000256" key="3">
    <source>
        <dbReference type="ARBA" id="ARBA00007681"/>
    </source>
</evidence>
<evidence type="ECO:0000256" key="11">
    <source>
        <dbReference type="ARBA" id="ARBA00023310"/>
    </source>
</evidence>
<dbReference type="CDD" id="cd12151">
    <property type="entry name" value="F1-ATPase_gamma"/>
    <property type="match status" value="1"/>
</dbReference>
<evidence type="ECO:0000256" key="10">
    <source>
        <dbReference type="ARBA" id="ARBA00023196"/>
    </source>
</evidence>
<dbReference type="NCBIfam" id="TIGR01146">
    <property type="entry name" value="ATPsyn_F1gamma"/>
    <property type="match status" value="1"/>
</dbReference>
<evidence type="ECO:0000256" key="1">
    <source>
        <dbReference type="ARBA" id="ARBA00003456"/>
    </source>
</evidence>
<dbReference type="KEGG" id="hsi:BOX17_07795"/>
<evidence type="ECO:0000256" key="6">
    <source>
        <dbReference type="ARBA" id="ARBA00022475"/>
    </source>
</evidence>
<keyword evidence="5 12" id="KW-0813">Transport</keyword>
<keyword evidence="14" id="KW-1185">Reference proteome</keyword>
<dbReference type="InterPro" id="IPR000131">
    <property type="entry name" value="ATP_synth_F1_gsu"/>
</dbReference>
<accession>A0A1J0VFQ4</accession>
<evidence type="ECO:0000256" key="12">
    <source>
        <dbReference type="HAMAP-Rule" id="MF_00815"/>
    </source>
</evidence>
<keyword evidence="9 12" id="KW-0472">Membrane</keyword>
<comment type="subunit">
    <text evidence="4 12">F-type ATPases have 2 components, CF(1) - the catalytic core - and CF(0) - the membrane proton channel. CF(1) has five subunits: alpha(3), beta(3), gamma(1), delta(1), epsilon(1). CF(0) has three main subunits: a, b and c.</text>
</comment>
<keyword evidence="11 12" id="KW-0066">ATP synthesis</keyword>
<dbReference type="PROSITE" id="PS00153">
    <property type="entry name" value="ATPASE_GAMMA"/>
    <property type="match status" value="1"/>
</dbReference>
<dbReference type="PRINTS" id="PR00126">
    <property type="entry name" value="ATPASEGAMMA"/>
</dbReference>
<dbReference type="InterPro" id="IPR035968">
    <property type="entry name" value="ATP_synth_F1_ATPase_gsu"/>
</dbReference>
<dbReference type="Gene3D" id="1.10.287.80">
    <property type="entry name" value="ATP synthase, gamma subunit, helix hairpin domain"/>
    <property type="match status" value="2"/>
</dbReference>
<dbReference type="Proteomes" id="UP000181985">
    <property type="component" value="Chromosome"/>
</dbReference>
<dbReference type="InterPro" id="IPR023632">
    <property type="entry name" value="ATP_synth_F1_gsu_CS"/>
</dbReference>
<dbReference type="GO" id="GO:0005886">
    <property type="term" value="C:plasma membrane"/>
    <property type="evidence" value="ECO:0007669"/>
    <property type="project" value="UniProtKB-SubCell"/>
</dbReference>
<dbReference type="Gene3D" id="3.40.1380.10">
    <property type="match status" value="1"/>
</dbReference>
<dbReference type="AlphaFoldDB" id="A0A1J0VFQ4"/>
<dbReference type="PANTHER" id="PTHR11693">
    <property type="entry name" value="ATP SYNTHASE GAMMA CHAIN"/>
    <property type="match status" value="1"/>
</dbReference>
<dbReference type="HAMAP" id="MF_00815">
    <property type="entry name" value="ATP_synth_gamma_bact"/>
    <property type="match status" value="1"/>
</dbReference>
<dbReference type="EMBL" id="CP018139">
    <property type="protein sequence ID" value="APE30862.1"/>
    <property type="molecule type" value="Genomic_DNA"/>
</dbReference>
<dbReference type="Pfam" id="PF00231">
    <property type="entry name" value="ATP-synt"/>
    <property type="match status" value="1"/>
</dbReference>
<dbReference type="GO" id="GO:0045259">
    <property type="term" value="C:proton-transporting ATP synthase complex"/>
    <property type="evidence" value="ECO:0007669"/>
    <property type="project" value="UniProtKB-KW"/>
</dbReference>
<evidence type="ECO:0000256" key="8">
    <source>
        <dbReference type="ARBA" id="ARBA00023065"/>
    </source>
</evidence>
<evidence type="ECO:0000256" key="4">
    <source>
        <dbReference type="ARBA" id="ARBA00011648"/>
    </source>
</evidence>
<dbReference type="PANTHER" id="PTHR11693:SF22">
    <property type="entry name" value="ATP SYNTHASE SUBUNIT GAMMA, MITOCHONDRIAL"/>
    <property type="match status" value="1"/>
</dbReference>
<evidence type="ECO:0000256" key="7">
    <source>
        <dbReference type="ARBA" id="ARBA00022781"/>
    </source>
</evidence>
<dbReference type="FunFam" id="1.10.287.80:FF:000005">
    <property type="entry name" value="ATP synthase gamma chain"/>
    <property type="match status" value="1"/>
</dbReference>
<keyword evidence="10 12" id="KW-0139">CF(1)</keyword>
<dbReference type="GO" id="GO:0042777">
    <property type="term" value="P:proton motive force-driven plasma membrane ATP synthesis"/>
    <property type="evidence" value="ECO:0007669"/>
    <property type="project" value="UniProtKB-UniRule"/>
</dbReference>
<keyword evidence="8 12" id="KW-0406">Ion transport</keyword>
<comment type="subcellular location">
    <subcellularLocation>
        <location evidence="12">Cell membrane</location>
        <topology evidence="12">Peripheral membrane protein</topology>
    </subcellularLocation>
    <subcellularLocation>
        <location evidence="2">Membrane</location>
        <topology evidence="2">Peripheral membrane protein</topology>
    </subcellularLocation>
</comment>
<sequence>MAAAKEIRTQIGSIKNTQKITSAMEMVAASKMRKAQDRMKASQPYAKQIRNVVGHVADANPEYRHPWMEEREVKRVGYIVVSSDRGLCGGLNVNLFKSVVKDAKAKRDQGAELDFCALGSKATSFFRKFGGNLVAAKNGLGEAPDPDDLIGSVKVMLDAYDEGQLDRLYVVYNEFVNTMTQKPVVRQLLPLSADMAEMGAEESNEENKRPGGWDYLYEPDAKALLDSLLVRFVEAQVYQAVVENVACEQAARMIAMKSATDNAGNLIDDLELVYNKARQAAITQEISEIVGGAAAV</sequence>
<protein>
    <recommendedName>
        <fullName evidence="12">ATP synthase gamma chain</fullName>
    </recommendedName>
    <alternativeName>
        <fullName evidence="12">ATP synthase F1 sector gamma subunit</fullName>
    </alternativeName>
    <alternativeName>
        <fullName evidence="12">F-ATPase gamma subunit</fullName>
    </alternativeName>
</protein>
<dbReference type="GO" id="GO:0005524">
    <property type="term" value="F:ATP binding"/>
    <property type="evidence" value="ECO:0007669"/>
    <property type="project" value="UniProtKB-UniRule"/>
</dbReference>
<reference evidence="14" key="1">
    <citation type="submission" date="2016-11" db="EMBL/GenBank/DDBJ databases">
        <title>Halolamina sediminis sp. nov., an extremely halophilic archaeon isolated from solar salt.</title>
        <authorList>
            <person name="Koh H.-W."/>
            <person name="Rani S."/>
            <person name="Park S.-J."/>
        </authorList>
    </citation>
    <scope>NUCLEOTIDE SEQUENCE [LARGE SCALE GENOMIC DNA]</scope>
    <source>
        <strain evidence="14">Hb3</strain>
    </source>
</reference>
<evidence type="ECO:0000256" key="2">
    <source>
        <dbReference type="ARBA" id="ARBA00004170"/>
    </source>
</evidence>
<gene>
    <name evidence="12" type="primary">atpG</name>
    <name evidence="13" type="ORF">BOX17_07795</name>
</gene>
<dbReference type="GO" id="GO:0046933">
    <property type="term" value="F:proton-transporting ATP synthase activity, rotational mechanism"/>
    <property type="evidence" value="ECO:0007669"/>
    <property type="project" value="UniProtKB-UniRule"/>
</dbReference>
<evidence type="ECO:0000313" key="13">
    <source>
        <dbReference type="EMBL" id="APE30862.1"/>
    </source>
</evidence>
<comment type="function">
    <text evidence="1 12">Produces ATP from ADP in the presence of a proton gradient across the membrane. The gamma chain is believed to be important in regulating ATPase activity and the flow of protons through the CF(0) complex.</text>
</comment>
<name>A0A1J0VFQ4_9GAMM</name>
<dbReference type="RefSeq" id="WP_071943350.1">
    <property type="nucleotide sequence ID" value="NZ_CP018139.1"/>
</dbReference>
<evidence type="ECO:0000313" key="14">
    <source>
        <dbReference type="Proteomes" id="UP000181985"/>
    </source>
</evidence>
<organism evidence="13 14">
    <name type="scientific">Halomonas aestuarii</name>
    <dbReference type="NCBI Taxonomy" id="1897729"/>
    <lineage>
        <taxon>Bacteria</taxon>
        <taxon>Pseudomonadati</taxon>
        <taxon>Pseudomonadota</taxon>
        <taxon>Gammaproteobacteria</taxon>
        <taxon>Oceanospirillales</taxon>
        <taxon>Halomonadaceae</taxon>
        <taxon>Halomonas</taxon>
    </lineage>
</organism>
<comment type="similarity">
    <text evidence="3 12">Belongs to the ATPase gamma chain family.</text>
</comment>